<evidence type="ECO:0000313" key="2">
    <source>
        <dbReference type="Proteomes" id="UP000789920"/>
    </source>
</evidence>
<evidence type="ECO:0000313" key="1">
    <source>
        <dbReference type="EMBL" id="CAG8814981.1"/>
    </source>
</evidence>
<keyword evidence="2" id="KW-1185">Reference proteome</keyword>
<feature type="non-terminal residue" evidence="1">
    <location>
        <position position="1"/>
    </location>
</feature>
<dbReference type="Proteomes" id="UP000789920">
    <property type="component" value="Unassembled WGS sequence"/>
</dbReference>
<name>A0ACA9RWX8_9GLOM</name>
<accession>A0ACA9RWX8</accession>
<organism evidence="1 2">
    <name type="scientific">Racocetra persica</name>
    <dbReference type="NCBI Taxonomy" id="160502"/>
    <lineage>
        <taxon>Eukaryota</taxon>
        <taxon>Fungi</taxon>
        <taxon>Fungi incertae sedis</taxon>
        <taxon>Mucoromycota</taxon>
        <taxon>Glomeromycotina</taxon>
        <taxon>Glomeromycetes</taxon>
        <taxon>Diversisporales</taxon>
        <taxon>Gigasporaceae</taxon>
        <taxon>Racocetra</taxon>
    </lineage>
</organism>
<dbReference type="EMBL" id="CAJVQC010076788">
    <property type="protein sequence ID" value="CAG8814981.1"/>
    <property type="molecule type" value="Genomic_DNA"/>
</dbReference>
<reference evidence="1" key="1">
    <citation type="submission" date="2021-06" db="EMBL/GenBank/DDBJ databases">
        <authorList>
            <person name="Kallberg Y."/>
            <person name="Tangrot J."/>
            <person name="Rosling A."/>
        </authorList>
    </citation>
    <scope>NUCLEOTIDE SEQUENCE</scope>
    <source>
        <strain evidence="1">MA461A</strain>
    </source>
</reference>
<proteinExistence type="predicted"/>
<protein>
    <submittedName>
        <fullName evidence="1">33268_t:CDS:1</fullName>
    </submittedName>
</protein>
<sequence length="44" mass="4858">HTAPNFVEKRDVKACDGIHVNSFTASIVRVIVKDFLGEDQNADT</sequence>
<gene>
    <name evidence="1" type="ORF">RPERSI_LOCUS24115</name>
</gene>
<comment type="caution">
    <text evidence="1">The sequence shown here is derived from an EMBL/GenBank/DDBJ whole genome shotgun (WGS) entry which is preliminary data.</text>
</comment>